<evidence type="ECO:0008006" key="3">
    <source>
        <dbReference type="Google" id="ProtNLM"/>
    </source>
</evidence>
<dbReference type="EMBL" id="BSBI01000001">
    <property type="protein sequence ID" value="GLF92666.1"/>
    <property type="molecule type" value="Genomic_DNA"/>
</dbReference>
<accession>A0ABQ5NQL2</accession>
<sequence>MLTSLTCTWINHPHHNAVADCQPVALATAARSGLRVPPTLITNDPAEARSFITSLPDGRAAYKPLGNTAPGGQRALWTTPVTADQLTPAVQLTAHLFQAWVDKAYEVRLTAVDDHLFAAEIHAGSEASRVDFRRDYDALTYATCDDIPHTVRTGVRQLMSAFRLRYVAMDFLVTSKGVVRGRRQPQWPVCFC</sequence>
<organism evidence="1 2">
    <name type="scientific">Streptomyces yaizuensis</name>
    <dbReference type="NCBI Taxonomy" id="2989713"/>
    <lineage>
        <taxon>Bacteria</taxon>
        <taxon>Bacillati</taxon>
        <taxon>Actinomycetota</taxon>
        <taxon>Actinomycetes</taxon>
        <taxon>Kitasatosporales</taxon>
        <taxon>Streptomycetaceae</taxon>
        <taxon>Streptomyces</taxon>
    </lineage>
</organism>
<dbReference type="SUPFAM" id="SSF56059">
    <property type="entry name" value="Glutathione synthetase ATP-binding domain-like"/>
    <property type="match status" value="1"/>
</dbReference>
<reference evidence="1 2" key="1">
    <citation type="submission" date="2022-10" db="EMBL/GenBank/DDBJ databases">
        <title>Draft genome sequence of Streptomyces sp. YSPA8.</title>
        <authorList>
            <person name="Moriuchi R."/>
            <person name="Dohra H."/>
            <person name="Yamamura H."/>
            <person name="Kodani S."/>
        </authorList>
    </citation>
    <scope>NUCLEOTIDE SEQUENCE [LARGE SCALE GENOMIC DNA]</scope>
    <source>
        <strain evidence="1 2">YSPA8</strain>
    </source>
</reference>
<evidence type="ECO:0000313" key="2">
    <source>
        <dbReference type="Proteomes" id="UP001291653"/>
    </source>
</evidence>
<proteinExistence type="predicted"/>
<name>A0ABQ5NQL2_9ACTN</name>
<dbReference type="RefSeq" id="WP_323444794.1">
    <property type="nucleotide sequence ID" value="NZ_BSBI01000001.1"/>
</dbReference>
<gene>
    <name evidence="1" type="ORF">SYYSPA8_00235</name>
</gene>
<protein>
    <recommendedName>
        <fullName evidence="3">ATP-grasp domain-containing protein</fullName>
    </recommendedName>
</protein>
<comment type="caution">
    <text evidence="1">The sequence shown here is derived from an EMBL/GenBank/DDBJ whole genome shotgun (WGS) entry which is preliminary data.</text>
</comment>
<dbReference type="Proteomes" id="UP001291653">
    <property type="component" value="Unassembled WGS sequence"/>
</dbReference>
<evidence type="ECO:0000313" key="1">
    <source>
        <dbReference type="EMBL" id="GLF92666.1"/>
    </source>
</evidence>
<keyword evidence="2" id="KW-1185">Reference proteome</keyword>